<evidence type="ECO:0000256" key="4">
    <source>
        <dbReference type="ARBA" id="ARBA00022692"/>
    </source>
</evidence>
<feature type="transmembrane region" description="Helical" evidence="10">
    <location>
        <begin position="51"/>
        <end position="76"/>
    </location>
</feature>
<evidence type="ECO:0000256" key="2">
    <source>
        <dbReference type="ARBA" id="ARBA00010519"/>
    </source>
</evidence>
<evidence type="ECO:0000256" key="3">
    <source>
        <dbReference type="ARBA" id="ARBA00016612"/>
    </source>
</evidence>
<comment type="similarity">
    <text evidence="2">Belongs to the complex I subunit 4L family.</text>
</comment>
<evidence type="ECO:0000256" key="7">
    <source>
        <dbReference type="ARBA" id="ARBA00023027"/>
    </source>
</evidence>
<name>Q953X0_TERTR</name>
<evidence type="ECO:0000313" key="11">
    <source>
        <dbReference type="EMBL" id="AAK95506.1"/>
    </source>
</evidence>
<dbReference type="CTD" id="4539"/>
<keyword evidence="11" id="KW-0496">Mitochondrion</keyword>
<protein>
    <recommendedName>
        <fullName evidence="3">NADH-ubiquinone oxidoreductase chain 4L</fullName>
    </recommendedName>
    <alternativeName>
        <fullName evidence="9">NADH dehydrogenase subunit 4L</fullName>
    </alternativeName>
</protein>
<reference evidence="11" key="1">
    <citation type="journal article" date="2001" name="Mol. Biol. Evol.">
        <title>The complete mitochondrial genome of the articulate brachiopod Terebratalia transversa.</title>
        <authorList>
            <person name="Helfenbein K.G."/>
            <person name="Brown W.M."/>
            <person name="Boore J.L."/>
        </authorList>
    </citation>
    <scope>NUCLEOTIDE SEQUENCE</scope>
</reference>
<keyword evidence="4 10" id="KW-0812">Transmembrane</keyword>
<dbReference type="RefSeq" id="NP_203515.1">
    <property type="nucleotide sequence ID" value="NC_003086.1"/>
</dbReference>
<keyword evidence="7" id="KW-0520">NAD</keyword>
<geneLocation type="mitochondrion" evidence="11"/>
<dbReference type="GeneID" id="803815"/>
<dbReference type="EMBL" id="AF331161">
    <property type="protein sequence ID" value="AAK95506.1"/>
    <property type="molecule type" value="Genomic_DNA"/>
</dbReference>
<dbReference type="InterPro" id="IPR039428">
    <property type="entry name" value="NUOK/Mnh_C1-like"/>
</dbReference>
<keyword evidence="8 10" id="KW-0472">Membrane</keyword>
<keyword evidence="6 10" id="KW-1133">Transmembrane helix</keyword>
<dbReference type="AlphaFoldDB" id="Q953X0"/>
<proteinExistence type="inferred from homology"/>
<dbReference type="GO" id="GO:0016020">
    <property type="term" value="C:membrane"/>
    <property type="evidence" value="ECO:0007669"/>
    <property type="project" value="UniProtKB-SubCell"/>
</dbReference>
<keyword evidence="5" id="KW-1278">Translocase</keyword>
<evidence type="ECO:0000256" key="10">
    <source>
        <dbReference type="SAM" id="Phobius"/>
    </source>
</evidence>
<evidence type="ECO:0000256" key="6">
    <source>
        <dbReference type="ARBA" id="ARBA00022989"/>
    </source>
</evidence>
<evidence type="ECO:0000256" key="8">
    <source>
        <dbReference type="ARBA" id="ARBA00023136"/>
    </source>
</evidence>
<sequence>MLGFCLVVFVVVLVGLLSNSAHYLGFLICLEGLMLSSLMFVLVGTDFVFDFYMSLSLLVLAACSASLGLALLVCLLRSGGTGGVSLGDVG</sequence>
<accession>Q953X0</accession>
<evidence type="ECO:0000256" key="5">
    <source>
        <dbReference type="ARBA" id="ARBA00022967"/>
    </source>
</evidence>
<dbReference type="Gene3D" id="1.10.287.3510">
    <property type="match status" value="1"/>
</dbReference>
<evidence type="ECO:0000256" key="1">
    <source>
        <dbReference type="ARBA" id="ARBA00004141"/>
    </source>
</evidence>
<organism evidence="11">
    <name type="scientific">Terebratalia transversa</name>
    <name type="common">Transverse lampshell</name>
    <dbReference type="NCBI Taxonomy" id="34513"/>
    <lineage>
        <taxon>Eukaryota</taxon>
        <taxon>Metazoa</taxon>
        <taxon>Spiralia</taxon>
        <taxon>Lophotrochozoa</taxon>
        <taxon>Brachiopoda</taxon>
        <taxon>Rhynchonelliformea</taxon>
        <taxon>Rhynchonellata</taxon>
        <taxon>Terebratellidina</taxon>
        <taxon>Laqueoidea</taxon>
        <taxon>Laqueidae</taxon>
        <taxon>Terebratalia</taxon>
    </lineage>
</organism>
<comment type="subcellular location">
    <subcellularLocation>
        <location evidence="1">Membrane</location>
        <topology evidence="1">Multi-pass membrane protein</topology>
    </subcellularLocation>
</comment>
<evidence type="ECO:0000256" key="9">
    <source>
        <dbReference type="ARBA" id="ARBA00031586"/>
    </source>
</evidence>
<dbReference type="Pfam" id="PF00420">
    <property type="entry name" value="Oxidored_q2"/>
    <property type="match status" value="1"/>
</dbReference>